<feature type="chain" id="PRO_5013296231" description="Lipoprotein" evidence="2">
    <location>
        <begin position="22"/>
        <end position="461"/>
    </location>
</feature>
<gene>
    <name evidence="3" type="ORF">B1H20_21605</name>
</gene>
<evidence type="ECO:0000313" key="4">
    <source>
        <dbReference type="Proteomes" id="UP000192445"/>
    </source>
</evidence>
<evidence type="ECO:0000256" key="2">
    <source>
        <dbReference type="SAM" id="SignalP"/>
    </source>
</evidence>
<feature type="region of interest" description="Disordered" evidence="1">
    <location>
        <begin position="22"/>
        <end position="49"/>
    </location>
</feature>
<name>A0A1V0UFC5_STRVN</name>
<feature type="signal peptide" evidence="2">
    <location>
        <begin position="1"/>
        <end position="21"/>
    </location>
</feature>
<protein>
    <recommendedName>
        <fullName evidence="5">Lipoprotein</fullName>
    </recommendedName>
</protein>
<keyword evidence="2" id="KW-0732">Signal</keyword>
<reference evidence="3 4" key="1">
    <citation type="submission" date="2017-03" db="EMBL/GenBank/DDBJ databases">
        <title>Complete Genome Sequence of a natural compounds producer, Streptomyces violaceus S21.</title>
        <authorList>
            <person name="Zhong C."/>
            <person name="Zhao Z."/>
            <person name="Fu J."/>
            <person name="Zong G."/>
            <person name="Qin R."/>
            <person name="Cao G."/>
        </authorList>
    </citation>
    <scope>NUCLEOTIDE SEQUENCE [LARGE SCALE GENOMIC DNA]</scope>
    <source>
        <strain evidence="3 4">S21</strain>
    </source>
</reference>
<dbReference type="STRING" id="1935.B1H20_21605"/>
<organism evidence="3 4">
    <name type="scientific">Streptomyces violaceoruber</name>
    <dbReference type="NCBI Taxonomy" id="1935"/>
    <lineage>
        <taxon>Bacteria</taxon>
        <taxon>Bacillati</taxon>
        <taxon>Actinomycetota</taxon>
        <taxon>Actinomycetes</taxon>
        <taxon>Kitasatosporales</taxon>
        <taxon>Streptomycetaceae</taxon>
        <taxon>Streptomyces</taxon>
        <taxon>Streptomyces violaceoruber group</taxon>
    </lineage>
</organism>
<dbReference type="AlphaFoldDB" id="A0A1V0UFC5"/>
<proteinExistence type="predicted"/>
<dbReference type="KEGG" id="svu:B1H20_21605"/>
<dbReference type="RefSeq" id="WP_083193131.1">
    <property type="nucleotide sequence ID" value="NZ_CP020570.1"/>
</dbReference>
<sequence length="461" mass="47798">MPKVVAGAALAGVLLTGCGGADDPAPTGKGGEGGKKTSTAPPTPSGPSVLLTVPPAYSADKGWEQSLAWMPAKYSSKPPVAVGARSGTVAYVNTTEDGYVVQVRDASSGRIRFTSEPWEPPTSMAEAGNGTYDGDEAELPSVSTAFQDGREYVVLWAHGVQGGDALAKGKEVVRLLVFPMDASGSAVAPKRRIDIPVEVYGPNSEKGKGQDDLRVEDYGGGLQVHWNGLKKGAVAVDVTSGTIDACADACAEGRGQVRTAKGWVVSNYVLDLAEMPGSWHIQDDAPPGGWSMIDKSSMDGQYVSTIGGHLLTRWHTEAGGNFSTPLVAVHDAATGKLEASIVCERPRGDDAVSSPNGRFIADGTVAFDLQRRHGTCLDAGESRKADVLVRSITDDGTAYGELATGPGKDPGAVEIDLSAGDGAPRLLPDGTRVPEWALPGAGVFLTPNPVNGLLISVLKQK</sequence>
<accession>A0A1V0UFC5</accession>
<dbReference type="EMBL" id="CP020570">
    <property type="protein sequence ID" value="ARF63678.1"/>
    <property type="molecule type" value="Genomic_DNA"/>
</dbReference>
<evidence type="ECO:0000256" key="1">
    <source>
        <dbReference type="SAM" id="MobiDB-lite"/>
    </source>
</evidence>
<evidence type="ECO:0000313" key="3">
    <source>
        <dbReference type="EMBL" id="ARF63678.1"/>
    </source>
</evidence>
<dbReference type="OrthoDB" id="3636947at2"/>
<dbReference type="PROSITE" id="PS51257">
    <property type="entry name" value="PROKAR_LIPOPROTEIN"/>
    <property type="match status" value="1"/>
</dbReference>
<evidence type="ECO:0008006" key="5">
    <source>
        <dbReference type="Google" id="ProtNLM"/>
    </source>
</evidence>
<dbReference type="Proteomes" id="UP000192445">
    <property type="component" value="Chromosome"/>
</dbReference>